<keyword evidence="1" id="KW-0812">Transmembrane</keyword>
<feature type="transmembrane region" description="Helical" evidence="1">
    <location>
        <begin position="22"/>
        <end position="47"/>
    </location>
</feature>
<dbReference type="CDD" id="cd06259">
    <property type="entry name" value="YdcF-like"/>
    <property type="match status" value="1"/>
</dbReference>
<dbReference type="EMBL" id="JALJYF010000002">
    <property type="protein sequence ID" value="MCP1727922.1"/>
    <property type="molecule type" value="Genomic_DNA"/>
</dbReference>
<dbReference type="PANTHER" id="PTHR30336">
    <property type="entry name" value="INNER MEMBRANE PROTEIN, PROBABLE PERMEASE"/>
    <property type="match status" value="1"/>
</dbReference>
<keyword evidence="4" id="KW-1185">Reference proteome</keyword>
<comment type="caution">
    <text evidence="3">The sequence shown here is derived from an EMBL/GenBank/DDBJ whole genome shotgun (WGS) entry which is preliminary data.</text>
</comment>
<dbReference type="InterPro" id="IPR003848">
    <property type="entry name" value="DUF218"/>
</dbReference>
<evidence type="ECO:0000256" key="1">
    <source>
        <dbReference type="SAM" id="Phobius"/>
    </source>
</evidence>
<keyword evidence="1" id="KW-0472">Membrane</keyword>
<evidence type="ECO:0000313" key="3">
    <source>
        <dbReference type="EMBL" id="MCP1727922.1"/>
    </source>
</evidence>
<dbReference type="Proteomes" id="UP001523550">
    <property type="component" value="Unassembled WGS sequence"/>
</dbReference>
<proteinExistence type="predicted"/>
<gene>
    <name evidence="3" type="ORF">J2T60_001922</name>
</gene>
<organism evidence="3 4">
    <name type="scientific">Natronospira proteinivora</name>
    <dbReference type="NCBI Taxonomy" id="1807133"/>
    <lineage>
        <taxon>Bacteria</taxon>
        <taxon>Pseudomonadati</taxon>
        <taxon>Pseudomonadota</taxon>
        <taxon>Gammaproteobacteria</taxon>
        <taxon>Natronospirales</taxon>
        <taxon>Natronospiraceae</taxon>
        <taxon>Natronospira</taxon>
    </lineage>
</organism>
<protein>
    <submittedName>
        <fullName evidence="3">Uncharacterized SAM-binding protein YcdF (DUF218 family)</fullName>
    </submittedName>
</protein>
<accession>A0ABT1G9D3</accession>
<reference evidence="3 4" key="1">
    <citation type="submission" date="2022-03" db="EMBL/GenBank/DDBJ databases">
        <title>Genomic Encyclopedia of Type Strains, Phase III (KMG-III): the genomes of soil and plant-associated and newly described type strains.</title>
        <authorList>
            <person name="Whitman W."/>
        </authorList>
    </citation>
    <scope>NUCLEOTIDE SEQUENCE [LARGE SCALE GENOMIC DNA]</scope>
    <source>
        <strain evidence="3 4">BSker1</strain>
    </source>
</reference>
<name>A0ABT1G9D3_9GAMM</name>
<feature type="domain" description="DUF218" evidence="2">
    <location>
        <begin position="101"/>
        <end position="259"/>
    </location>
</feature>
<feature type="transmembrane region" description="Helical" evidence="1">
    <location>
        <begin position="54"/>
        <end position="70"/>
    </location>
</feature>
<dbReference type="Pfam" id="PF02698">
    <property type="entry name" value="DUF218"/>
    <property type="match status" value="1"/>
</dbReference>
<dbReference type="RefSeq" id="WP_253448989.1">
    <property type="nucleotide sequence ID" value="NZ_JALJYF010000002.1"/>
</dbReference>
<sequence length="270" mass="28700">MAAVEYAYLNPNTATLMTLNHILGAIITLLSPLPLVMLLAMAGLVLLVLGRRRLGGGLVLSGVLLLGLFSNEPVARLLLSPLEDRYPPLENLAELEGVHSVVVLGSYASDIASRPATTRLSGVASLRLMEGIRIHKALPDSELVLTGGTVFAGSPSATVMSRAALSLGVNPLRLRTFPGPENTREEARILSESLGDAPFVLVTSASHMPRAMALCEKLGLNPIPAPTVWRASSRSDPRRFAPSSAALAMTERAIHEYLGLAWSKLQGDID</sequence>
<evidence type="ECO:0000259" key="2">
    <source>
        <dbReference type="Pfam" id="PF02698"/>
    </source>
</evidence>
<keyword evidence="1" id="KW-1133">Transmembrane helix</keyword>
<dbReference type="InterPro" id="IPR051599">
    <property type="entry name" value="Cell_Envelope_Assoc"/>
</dbReference>
<dbReference type="PANTHER" id="PTHR30336:SF4">
    <property type="entry name" value="ENVELOPE BIOGENESIS FACTOR ELYC"/>
    <property type="match status" value="1"/>
</dbReference>
<evidence type="ECO:0000313" key="4">
    <source>
        <dbReference type="Proteomes" id="UP001523550"/>
    </source>
</evidence>